<feature type="transmembrane region" description="Helical" evidence="1">
    <location>
        <begin position="132"/>
        <end position="155"/>
    </location>
</feature>
<feature type="transmembrane region" description="Helical" evidence="1">
    <location>
        <begin position="6"/>
        <end position="26"/>
    </location>
</feature>
<feature type="transmembrane region" description="Helical" evidence="1">
    <location>
        <begin position="167"/>
        <end position="191"/>
    </location>
</feature>
<dbReference type="InterPro" id="IPR036890">
    <property type="entry name" value="HATPase_C_sf"/>
</dbReference>
<dbReference type="Proteomes" id="UP001301012">
    <property type="component" value="Unassembled WGS sequence"/>
</dbReference>
<keyword evidence="4" id="KW-1185">Reference proteome</keyword>
<feature type="domain" description="Sensor histidine kinase NatK-like C-terminal" evidence="2">
    <location>
        <begin position="335"/>
        <end position="439"/>
    </location>
</feature>
<dbReference type="CDD" id="cd16935">
    <property type="entry name" value="HATPase_AgrC-ComD-like"/>
    <property type="match status" value="1"/>
</dbReference>
<keyword evidence="1" id="KW-1133">Transmembrane helix</keyword>
<evidence type="ECO:0000313" key="3">
    <source>
        <dbReference type="EMBL" id="MDK2564650.1"/>
    </source>
</evidence>
<dbReference type="Pfam" id="PF14501">
    <property type="entry name" value="HATPase_c_5"/>
    <property type="match status" value="1"/>
</dbReference>
<keyword evidence="3" id="KW-0067">ATP-binding</keyword>
<feature type="transmembrane region" description="Helical" evidence="1">
    <location>
        <begin position="197"/>
        <end position="221"/>
    </location>
</feature>
<sequence length="446" mass="51516">MLDTHLFRMILMTVSAIIECCVLKIVLDEISKLRSSKIFSNISLLIIFGIVIIMKFSNVNLVLSLIICIAIMYIYCIYNYDISILKGLFASLGYWLTVKGFDILSSKLIYLISNKLVLFREMNELKLFYDNIMMLELVILSKLFLISIIPIIKSLNVDSEKTKKDYIYSTIIILVNIVCIITFFGFILHAYSLITNFTLDVIIVSVSAMIFLSNILLISLTNRIINDNRLRAENKAIRQNIDNQYKYYLSIKESQLKVRKLYHDMKNHMICIENIYGNNSYTKEINSKLEECNYIYNTGNMILDVILNDKKNICDKENINLFVDINFSKCDFIDVSDVCSIFSNMIDNAIQACNKIDDEKINKNIKIRGTIVNRIFVIQCENTKTNIIKFKGKFIITDKKDSFLHGIGINSIKNSVKIYNGNLEIDTSVNKFIMTIYIPLIEKMTC</sequence>
<dbReference type="PANTHER" id="PTHR40448">
    <property type="entry name" value="TWO-COMPONENT SENSOR HISTIDINE KINASE"/>
    <property type="match status" value="1"/>
</dbReference>
<dbReference type="SUPFAM" id="SSF55874">
    <property type="entry name" value="ATPase domain of HSP90 chaperone/DNA topoisomerase II/histidine kinase"/>
    <property type="match status" value="1"/>
</dbReference>
<comment type="caution">
    <text evidence="3">The sequence shown here is derived from an EMBL/GenBank/DDBJ whole genome shotgun (WGS) entry which is preliminary data.</text>
</comment>
<accession>A0ABT7ECJ7</accession>
<keyword evidence="3" id="KW-0547">Nucleotide-binding</keyword>
<organism evidence="3 4">
    <name type="scientific">Romboutsia sedimentorum</name>
    <dbReference type="NCBI Taxonomy" id="1368474"/>
    <lineage>
        <taxon>Bacteria</taxon>
        <taxon>Bacillati</taxon>
        <taxon>Bacillota</taxon>
        <taxon>Clostridia</taxon>
        <taxon>Peptostreptococcales</taxon>
        <taxon>Peptostreptococcaceae</taxon>
        <taxon>Romboutsia</taxon>
    </lineage>
</organism>
<keyword evidence="1" id="KW-0472">Membrane</keyword>
<feature type="transmembrane region" description="Helical" evidence="1">
    <location>
        <begin position="38"/>
        <end position="56"/>
    </location>
</feature>
<feature type="transmembrane region" description="Helical" evidence="1">
    <location>
        <begin position="92"/>
        <end position="112"/>
    </location>
</feature>
<dbReference type="PANTHER" id="PTHR40448:SF1">
    <property type="entry name" value="TWO-COMPONENT SENSOR HISTIDINE KINASE"/>
    <property type="match status" value="1"/>
</dbReference>
<protein>
    <submittedName>
        <fullName evidence="3">ATP-binding protein</fullName>
    </submittedName>
</protein>
<dbReference type="GO" id="GO:0005524">
    <property type="term" value="F:ATP binding"/>
    <property type="evidence" value="ECO:0007669"/>
    <property type="project" value="UniProtKB-KW"/>
</dbReference>
<gene>
    <name evidence="3" type="ORF">QOZ84_13995</name>
</gene>
<proteinExistence type="predicted"/>
<evidence type="ECO:0000256" key="1">
    <source>
        <dbReference type="SAM" id="Phobius"/>
    </source>
</evidence>
<keyword evidence="1" id="KW-0812">Transmembrane</keyword>
<dbReference type="RefSeq" id="WP_284133564.1">
    <property type="nucleotide sequence ID" value="NZ_JASKYM010000009.1"/>
</dbReference>
<reference evidence="3 4" key="1">
    <citation type="submission" date="2023-05" db="EMBL/GenBank/DDBJ databases">
        <title>Rombocin, a short stable natural nisin variant, displays selective antimicrobial activity against Listeria monocytogenes and employs dual mode of action to kill target bacterial strains.</title>
        <authorList>
            <person name="Wambui J."/>
            <person name="Stephan R."/>
            <person name="Kuipers O.P."/>
        </authorList>
    </citation>
    <scope>NUCLEOTIDE SEQUENCE [LARGE SCALE GENOMIC DNA]</scope>
    <source>
        <strain evidence="3 4">RC002</strain>
    </source>
</reference>
<dbReference type="EMBL" id="JASKYM010000009">
    <property type="protein sequence ID" value="MDK2564650.1"/>
    <property type="molecule type" value="Genomic_DNA"/>
</dbReference>
<dbReference type="Gene3D" id="3.30.565.10">
    <property type="entry name" value="Histidine kinase-like ATPase, C-terminal domain"/>
    <property type="match status" value="1"/>
</dbReference>
<evidence type="ECO:0000259" key="2">
    <source>
        <dbReference type="Pfam" id="PF14501"/>
    </source>
</evidence>
<dbReference type="InterPro" id="IPR032834">
    <property type="entry name" value="NatK-like_C"/>
</dbReference>
<feature type="transmembrane region" description="Helical" evidence="1">
    <location>
        <begin position="62"/>
        <end position="80"/>
    </location>
</feature>
<name>A0ABT7ECJ7_9FIRM</name>
<evidence type="ECO:0000313" key="4">
    <source>
        <dbReference type="Proteomes" id="UP001301012"/>
    </source>
</evidence>